<feature type="binding site" evidence="11">
    <location>
        <position position="679"/>
    </location>
    <ligand>
        <name>Zn(2+)</name>
        <dbReference type="ChEBI" id="CHEBI:29105"/>
    </ligand>
</feature>
<dbReference type="InterPro" id="IPR012947">
    <property type="entry name" value="tRNA_SAD"/>
</dbReference>
<dbReference type="Gene3D" id="3.30.54.20">
    <property type="match status" value="1"/>
</dbReference>
<feature type="binding site" evidence="11">
    <location>
        <position position="675"/>
    </location>
    <ligand>
        <name>Zn(2+)</name>
        <dbReference type="ChEBI" id="CHEBI:29105"/>
    </ligand>
</feature>
<keyword evidence="14" id="KW-1185">Reference proteome</keyword>
<keyword evidence="11" id="KW-0862">Zinc</keyword>
<dbReference type="InterPro" id="IPR018165">
    <property type="entry name" value="Ala-tRNA-synth_IIc_core"/>
</dbReference>
<dbReference type="SUPFAM" id="SSF55681">
    <property type="entry name" value="Class II aaRS and biotin synthetases"/>
    <property type="match status" value="1"/>
</dbReference>
<dbReference type="InterPro" id="IPR018162">
    <property type="entry name" value="Ala-tRNA-ligase_IIc_anticod-bd"/>
</dbReference>
<dbReference type="SMART" id="SM00863">
    <property type="entry name" value="tRNA_SAD"/>
    <property type="match status" value="1"/>
</dbReference>
<keyword evidence="11" id="KW-0963">Cytoplasm</keyword>
<dbReference type="InterPro" id="IPR045864">
    <property type="entry name" value="aa-tRNA-synth_II/BPL/LPL"/>
</dbReference>
<keyword evidence="7 11" id="KW-0648">Protein biosynthesis</keyword>
<feature type="binding site" evidence="11">
    <location>
        <position position="573"/>
    </location>
    <ligand>
        <name>Zn(2+)</name>
        <dbReference type="ChEBI" id="CHEBI:29105"/>
    </ligand>
</feature>
<organism evidence="13 14">
    <name type="scientific">Nocardioides aestuarii</name>
    <dbReference type="NCBI Taxonomy" id="252231"/>
    <lineage>
        <taxon>Bacteria</taxon>
        <taxon>Bacillati</taxon>
        <taxon>Actinomycetota</taxon>
        <taxon>Actinomycetes</taxon>
        <taxon>Propionibacteriales</taxon>
        <taxon>Nocardioidaceae</taxon>
        <taxon>Nocardioides</taxon>
    </lineage>
</organism>
<comment type="cofactor">
    <cofactor evidence="11">
        <name>Zn(2+)</name>
        <dbReference type="ChEBI" id="CHEBI:29105"/>
    </cofactor>
    <text evidence="11">Binds 1 zinc ion per subunit.</text>
</comment>
<evidence type="ECO:0000256" key="6">
    <source>
        <dbReference type="ARBA" id="ARBA00022884"/>
    </source>
</evidence>
<dbReference type="RefSeq" id="WP_343915138.1">
    <property type="nucleotide sequence ID" value="NZ_BAAAJT010000002.1"/>
</dbReference>
<dbReference type="InterPro" id="IPR003156">
    <property type="entry name" value="DHHA1_dom"/>
</dbReference>
<dbReference type="PROSITE" id="PS50860">
    <property type="entry name" value="AA_TRNA_LIGASE_II_ALA"/>
    <property type="match status" value="1"/>
</dbReference>
<dbReference type="SUPFAM" id="SSF55186">
    <property type="entry name" value="ThrRS/AlaRS common domain"/>
    <property type="match status" value="1"/>
</dbReference>
<evidence type="ECO:0000256" key="4">
    <source>
        <dbReference type="ARBA" id="ARBA00022741"/>
    </source>
</evidence>
<gene>
    <name evidence="11 13" type="primary">alaS</name>
    <name evidence="13" type="ORF">ACFSDE_04050</name>
</gene>
<comment type="similarity">
    <text evidence="1 11">Belongs to the class-II aminoacyl-tRNA synthetase family.</text>
</comment>
<dbReference type="PANTHER" id="PTHR11777">
    <property type="entry name" value="ALANYL-TRNA SYNTHETASE"/>
    <property type="match status" value="1"/>
</dbReference>
<dbReference type="EC" id="6.1.1.7" evidence="11"/>
<keyword evidence="11" id="KW-0479">Metal-binding</keyword>
<evidence type="ECO:0000256" key="8">
    <source>
        <dbReference type="ARBA" id="ARBA00023146"/>
    </source>
</evidence>
<evidence type="ECO:0000256" key="10">
    <source>
        <dbReference type="ARBA" id="ARBA00048300"/>
    </source>
</evidence>
<name>A0ABW4TJ76_9ACTN</name>
<dbReference type="GO" id="GO:0004813">
    <property type="term" value="F:alanine-tRNA ligase activity"/>
    <property type="evidence" value="ECO:0007669"/>
    <property type="project" value="UniProtKB-EC"/>
</dbReference>
<dbReference type="Pfam" id="PF01411">
    <property type="entry name" value="tRNA-synt_2c"/>
    <property type="match status" value="1"/>
</dbReference>
<keyword evidence="6 11" id="KW-0694">RNA-binding</keyword>
<evidence type="ECO:0000256" key="11">
    <source>
        <dbReference type="HAMAP-Rule" id="MF_00036"/>
    </source>
</evidence>
<dbReference type="Gene3D" id="3.30.930.10">
    <property type="entry name" value="Bira Bifunctional Protein, Domain 2"/>
    <property type="match status" value="1"/>
</dbReference>
<proteinExistence type="inferred from homology"/>
<feature type="domain" description="Alanyl-transfer RNA synthetases family profile" evidence="12">
    <location>
        <begin position="1"/>
        <end position="718"/>
    </location>
</feature>
<dbReference type="EMBL" id="JBHUGD010000001">
    <property type="protein sequence ID" value="MFD1945951.1"/>
    <property type="molecule type" value="Genomic_DNA"/>
</dbReference>
<comment type="domain">
    <text evidence="11">Consists of three domains; the N-terminal catalytic domain, the editing domain and the C-terminal C-Ala domain. The editing domain removes incorrectly charged amino acids, while the C-Ala domain, along with tRNA(Ala), serves as a bridge to cooperatively bring together the editing and aminoacylation centers thus stimulating deacylation of misacylated tRNAs.</text>
</comment>
<dbReference type="PRINTS" id="PR00980">
    <property type="entry name" value="TRNASYNTHALA"/>
</dbReference>
<evidence type="ECO:0000256" key="9">
    <source>
        <dbReference type="ARBA" id="ARBA00024779"/>
    </source>
</evidence>
<dbReference type="CDD" id="cd00673">
    <property type="entry name" value="AlaRS_core"/>
    <property type="match status" value="1"/>
</dbReference>
<evidence type="ECO:0000259" key="12">
    <source>
        <dbReference type="PROSITE" id="PS50860"/>
    </source>
</evidence>
<dbReference type="Pfam" id="PF02272">
    <property type="entry name" value="DHHA1"/>
    <property type="match status" value="1"/>
</dbReference>
<dbReference type="Gene3D" id="3.10.310.40">
    <property type="match status" value="1"/>
</dbReference>
<evidence type="ECO:0000256" key="5">
    <source>
        <dbReference type="ARBA" id="ARBA00022840"/>
    </source>
</evidence>
<dbReference type="Gene3D" id="6.10.250.550">
    <property type="match status" value="1"/>
</dbReference>
<evidence type="ECO:0000256" key="1">
    <source>
        <dbReference type="ARBA" id="ARBA00008226"/>
    </source>
</evidence>
<evidence type="ECO:0000256" key="2">
    <source>
        <dbReference type="ARBA" id="ARBA00022555"/>
    </source>
</evidence>
<dbReference type="InterPro" id="IPR023033">
    <property type="entry name" value="Ala_tRNA_ligase_euk/bac"/>
</dbReference>
<sequence length="890" mass="95919">MDTAEIRRRFTSHFERAGHTAVPSASLLLDDPNLLFVNAGMVPFKPYFLGQETPPYDRATSVQKCIRTPDIEDVGKTTRHGTFFEMCGNFSFGDYFKEGAIELAWDLVTKSREDGGWGFEESRLYPSILDGDDEALGLWKKVTGLPDDRIIRLGPKENYWSMGVPGPGGPCSEILYDRGPDYGPDGDFSAEDRYLEFWNLVFMQDELSAVRSKEDFDISGSLPKKNIDTGMGLERVAFLTQGVENMYEIDVMFPVIEKAMELTGRKYGVDHTDDVRFRVVADHVRSSMMLISDGVTPGNEARGYVLRRLLRRAVRSMRLLGFEDRALPELMPISRDKMGETYGDLHRDWERISTVAYAEEDAFRQTLRAGTAIFDLATTEVKQGGGGQLSGSKAFALHDTYGFPIDLTLEMAAEQGLSVDEEGFRRLMGEQRDRAKADARAKKGQHRDASAYRAVADGMGRAVEFTGYSEVVTEGSVRGIVTPSGAVESAREGDEIELVLDRTPFYAEGGGQLADQGVIELENGARIEVRDVQSPITGLVVHQATVLSGEVVVGVGAQALVDVERRRSISRSHTATHMVHKAFREALGDTATQAGSENSPGRFRFDFSATGAVPTSVMADVEARVNALVLDDLAVHAEIMSQEDAVKSGAMALFGEKYGDQVRVISVGDWARELCGGTHAERSGNLGVIKLLGESSIGSGVRRVEALVGGDAYRFLAREHVLVAQLSEALKVRPEQLPERVNDIVEKLRAAEKEIEKVRVAQLLDAGGDLASGAQQVGPARVVAHHAPGAGGGDVRQLALDVRGRLPVGEPGVVVVIGDADGKVAVVAAVNDAGRERGLSANALVGAVGPLVGGRGGGKDDVAQGGGSDPSRIGEALALVAAEVGRTVGA</sequence>
<protein>
    <recommendedName>
        <fullName evidence="11">Alanine--tRNA ligase</fullName>
        <ecNumber evidence="11">6.1.1.7</ecNumber>
    </recommendedName>
    <alternativeName>
        <fullName evidence="11">Alanyl-tRNA synthetase</fullName>
        <shortName evidence="11">AlaRS</shortName>
    </alternativeName>
</protein>
<keyword evidence="2 11" id="KW-0820">tRNA-binding</keyword>
<keyword evidence="4 11" id="KW-0547">Nucleotide-binding</keyword>
<dbReference type="SUPFAM" id="SSF50447">
    <property type="entry name" value="Translation proteins"/>
    <property type="match status" value="1"/>
</dbReference>
<dbReference type="Pfam" id="PF07973">
    <property type="entry name" value="tRNA_SAD"/>
    <property type="match status" value="1"/>
</dbReference>
<evidence type="ECO:0000256" key="3">
    <source>
        <dbReference type="ARBA" id="ARBA00022598"/>
    </source>
</evidence>
<dbReference type="HAMAP" id="MF_00036_B">
    <property type="entry name" value="Ala_tRNA_synth_B"/>
    <property type="match status" value="1"/>
</dbReference>
<dbReference type="InterPro" id="IPR018164">
    <property type="entry name" value="Ala-tRNA-synth_IIc_N"/>
</dbReference>
<dbReference type="InterPro" id="IPR050058">
    <property type="entry name" value="Ala-tRNA_ligase"/>
</dbReference>
<reference evidence="14" key="1">
    <citation type="journal article" date="2019" name="Int. J. Syst. Evol. Microbiol.">
        <title>The Global Catalogue of Microorganisms (GCM) 10K type strain sequencing project: providing services to taxonomists for standard genome sequencing and annotation.</title>
        <authorList>
            <consortium name="The Broad Institute Genomics Platform"/>
            <consortium name="The Broad Institute Genome Sequencing Center for Infectious Disease"/>
            <person name="Wu L."/>
            <person name="Ma J."/>
        </authorList>
    </citation>
    <scope>NUCLEOTIDE SEQUENCE [LARGE SCALE GENOMIC DNA]</scope>
    <source>
        <strain evidence="14">CGMCC 1.12477</strain>
    </source>
</reference>
<evidence type="ECO:0000313" key="13">
    <source>
        <dbReference type="EMBL" id="MFD1945951.1"/>
    </source>
</evidence>
<keyword evidence="3 11" id="KW-0436">Ligase</keyword>
<dbReference type="Proteomes" id="UP001597351">
    <property type="component" value="Unassembled WGS sequence"/>
</dbReference>
<dbReference type="NCBIfam" id="TIGR00344">
    <property type="entry name" value="alaS"/>
    <property type="match status" value="1"/>
</dbReference>
<dbReference type="InterPro" id="IPR009000">
    <property type="entry name" value="Transl_B-barrel_sf"/>
</dbReference>
<keyword evidence="8 11" id="KW-0030">Aminoacyl-tRNA synthetase</keyword>
<dbReference type="Gene3D" id="3.30.980.10">
    <property type="entry name" value="Threonyl-trna Synthetase, Chain A, domain 2"/>
    <property type="match status" value="1"/>
</dbReference>
<dbReference type="InterPro" id="IPR018163">
    <property type="entry name" value="Thr/Ala-tRNA-synth_IIc_edit"/>
</dbReference>
<comment type="catalytic activity">
    <reaction evidence="10 11">
        <text>tRNA(Ala) + L-alanine + ATP = L-alanyl-tRNA(Ala) + AMP + diphosphate</text>
        <dbReference type="Rhea" id="RHEA:12540"/>
        <dbReference type="Rhea" id="RHEA-COMP:9657"/>
        <dbReference type="Rhea" id="RHEA-COMP:9923"/>
        <dbReference type="ChEBI" id="CHEBI:30616"/>
        <dbReference type="ChEBI" id="CHEBI:33019"/>
        <dbReference type="ChEBI" id="CHEBI:57972"/>
        <dbReference type="ChEBI" id="CHEBI:78442"/>
        <dbReference type="ChEBI" id="CHEBI:78497"/>
        <dbReference type="ChEBI" id="CHEBI:456215"/>
        <dbReference type="EC" id="6.1.1.7"/>
    </reaction>
</comment>
<evidence type="ECO:0000256" key="7">
    <source>
        <dbReference type="ARBA" id="ARBA00022917"/>
    </source>
</evidence>
<evidence type="ECO:0000313" key="14">
    <source>
        <dbReference type="Proteomes" id="UP001597351"/>
    </source>
</evidence>
<dbReference type="SUPFAM" id="SSF101353">
    <property type="entry name" value="Putative anticodon-binding domain of alanyl-tRNA synthetase (AlaRS)"/>
    <property type="match status" value="1"/>
</dbReference>
<dbReference type="PANTHER" id="PTHR11777:SF9">
    <property type="entry name" value="ALANINE--TRNA LIGASE, CYTOPLASMIC"/>
    <property type="match status" value="1"/>
</dbReference>
<comment type="function">
    <text evidence="9 11">Catalyzes the attachment of alanine to tRNA(Ala) in a two-step reaction: alanine is first activated by ATP to form Ala-AMP and then transferred to the acceptor end of tRNA(Ala). Also edits incorrectly charged Ser-tRNA(Ala) and Gly-tRNA(Ala) via its editing domain.</text>
</comment>
<comment type="caution">
    <text evidence="13">The sequence shown here is derived from an EMBL/GenBank/DDBJ whole genome shotgun (WGS) entry which is preliminary data.</text>
</comment>
<keyword evidence="5 11" id="KW-0067">ATP-binding</keyword>
<dbReference type="InterPro" id="IPR002318">
    <property type="entry name" value="Ala-tRNA-lgiase_IIc"/>
</dbReference>
<feature type="binding site" evidence="11">
    <location>
        <position position="577"/>
    </location>
    <ligand>
        <name>Zn(2+)</name>
        <dbReference type="ChEBI" id="CHEBI:29105"/>
    </ligand>
</feature>
<dbReference type="Gene3D" id="2.40.30.130">
    <property type="match status" value="1"/>
</dbReference>
<comment type="subcellular location">
    <subcellularLocation>
        <location evidence="11">Cytoplasm</location>
    </subcellularLocation>
</comment>
<accession>A0ABW4TJ76</accession>